<gene>
    <name evidence="1" type="ORF">SaccyDRAFT_4415</name>
</gene>
<protein>
    <submittedName>
        <fullName evidence="1">Uncharacterized protein</fullName>
    </submittedName>
</protein>
<evidence type="ECO:0000313" key="1">
    <source>
        <dbReference type="EMBL" id="EHR63225.1"/>
    </source>
</evidence>
<name>H5XNX6_9PSEU</name>
<proteinExistence type="predicted"/>
<dbReference type="eggNOG" id="ENOG5032YMI">
    <property type="taxonomic scope" value="Bacteria"/>
</dbReference>
<dbReference type="AlphaFoldDB" id="H5XNX6"/>
<dbReference type="EMBL" id="CM001440">
    <property type="protein sequence ID" value="EHR63225.1"/>
    <property type="molecule type" value="Genomic_DNA"/>
</dbReference>
<dbReference type="Proteomes" id="UP000002791">
    <property type="component" value="Chromosome"/>
</dbReference>
<evidence type="ECO:0000313" key="2">
    <source>
        <dbReference type="Proteomes" id="UP000002791"/>
    </source>
</evidence>
<sequence length="86" mass="9492">MEQVISVPDYDPGVGLRFSWDDGFDITVSVTRSEVVVKANRAGLTSLARHLLTLAQEGVRGGMHVHLTADQEIESKVDLVFERIPD</sequence>
<dbReference type="Pfam" id="PF15566">
    <property type="entry name" value="Imm32"/>
    <property type="match status" value="1"/>
</dbReference>
<dbReference type="InterPro" id="IPR029083">
    <property type="entry name" value="Imm32"/>
</dbReference>
<accession>H5XNX6</accession>
<keyword evidence="2" id="KW-1185">Reference proteome</keyword>
<dbReference type="RefSeq" id="WP_005459419.1">
    <property type="nucleotide sequence ID" value="NZ_CM001440.1"/>
</dbReference>
<dbReference type="HOGENOM" id="CLU_191981_0_0_11"/>
<reference evidence="1 2" key="1">
    <citation type="submission" date="2011-11" db="EMBL/GenBank/DDBJ databases">
        <title>The Noncontiguous Finished sequence of Saccharomonospora cyanea NA-134.</title>
        <authorList>
            <consortium name="US DOE Joint Genome Institute"/>
            <person name="Lucas S."/>
            <person name="Han J."/>
            <person name="Lapidus A."/>
            <person name="Cheng J.-F."/>
            <person name="Goodwin L."/>
            <person name="Pitluck S."/>
            <person name="Peters L."/>
            <person name="Ovchinnikova G."/>
            <person name="Lu M."/>
            <person name="Detter J.C."/>
            <person name="Han C."/>
            <person name="Tapia R."/>
            <person name="Land M."/>
            <person name="Hauser L."/>
            <person name="Kyrpides N."/>
            <person name="Ivanova N."/>
            <person name="Pagani I."/>
            <person name="Brambilla E.-M."/>
            <person name="Klenk H.-P."/>
            <person name="Woyke T."/>
        </authorList>
    </citation>
    <scope>NUCLEOTIDE SEQUENCE [LARGE SCALE GENOMIC DNA]</scope>
    <source>
        <strain evidence="1 2">NA-134</strain>
    </source>
</reference>
<organism evidence="1 2">
    <name type="scientific">Saccharomonospora cyanea NA-134</name>
    <dbReference type="NCBI Taxonomy" id="882082"/>
    <lineage>
        <taxon>Bacteria</taxon>
        <taxon>Bacillati</taxon>
        <taxon>Actinomycetota</taxon>
        <taxon>Actinomycetes</taxon>
        <taxon>Pseudonocardiales</taxon>
        <taxon>Pseudonocardiaceae</taxon>
        <taxon>Saccharomonospora</taxon>
    </lineage>
</organism>
<dbReference type="OrthoDB" id="3696238at2"/>